<protein>
    <submittedName>
        <fullName evidence="1">Uncharacterized protein</fullName>
    </submittedName>
</protein>
<proteinExistence type="predicted"/>
<accession>A0A2P2N0I0</accession>
<name>A0A2P2N0I0_RHIMU</name>
<evidence type="ECO:0000313" key="1">
    <source>
        <dbReference type="EMBL" id="MBX35982.1"/>
    </source>
</evidence>
<organism evidence="1">
    <name type="scientific">Rhizophora mucronata</name>
    <name type="common">Asiatic mangrove</name>
    <dbReference type="NCBI Taxonomy" id="61149"/>
    <lineage>
        <taxon>Eukaryota</taxon>
        <taxon>Viridiplantae</taxon>
        <taxon>Streptophyta</taxon>
        <taxon>Embryophyta</taxon>
        <taxon>Tracheophyta</taxon>
        <taxon>Spermatophyta</taxon>
        <taxon>Magnoliopsida</taxon>
        <taxon>eudicotyledons</taxon>
        <taxon>Gunneridae</taxon>
        <taxon>Pentapetalae</taxon>
        <taxon>rosids</taxon>
        <taxon>fabids</taxon>
        <taxon>Malpighiales</taxon>
        <taxon>Rhizophoraceae</taxon>
        <taxon>Rhizophora</taxon>
    </lineage>
</organism>
<dbReference type="AlphaFoldDB" id="A0A2P2N0I0"/>
<dbReference type="EMBL" id="GGEC01055498">
    <property type="protein sequence ID" value="MBX35982.1"/>
    <property type="molecule type" value="Transcribed_RNA"/>
</dbReference>
<sequence>MGLGWPREEMKKCAREGFLEYWKDRGVKESSTARIGELIKV</sequence>
<reference evidence="1" key="1">
    <citation type="submission" date="2018-02" db="EMBL/GenBank/DDBJ databases">
        <title>Rhizophora mucronata_Transcriptome.</title>
        <authorList>
            <person name="Meera S.P."/>
            <person name="Sreeshan A."/>
            <person name="Augustine A."/>
        </authorList>
    </citation>
    <scope>NUCLEOTIDE SEQUENCE</scope>
    <source>
        <tissue evidence="1">Leaf</tissue>
    </source>
</reference>